<dbReference type="PANTHER" id="PTHR46148">
    <property type="entry name" value="CHROMO DOMAIN-CONTAINING PROTEIN"/>
    <property type="match status" value="1"/>
</dbReference>
<dbReference type="PANTHER" id="PTHR46148:SF60">
    <property type="entry name" value="CHROMO DOMAIN-CONTAINING PROTEIN"/>
    <property type="match status" value="1"/>
</dbReference>
<proteinExistence type="predicted"/>
<evidence type="ECO:0008006" key="3">
    <source>
        <dbReference type="Google" id="ProtNLM"/>
    </source>
</evidence>
<protein>
    <recommendedName>
        <fullName evidence="3">Chromo domain-containing protein</fullName>
    </recommendedName>
</protein>
<name>A0AAF0U938_SOLVR</name>
<keyword evidence="2" id="KW-1185">Reference proteome</keyword>
<evidence type="ECO:0000313" key="2">
    <source>
        <dbReference type="Proteomes" id="UP001234989"/>
    </source>
</evidence>
<sequence length="99" mass="11285">MGEVALIGPELVHKAIENFQLIRESDLSTIVPLDVKENLSYEEVPVVILDWQVKKSRNKEVASVKVLWRNQLLEGDTWEAKADMISRYPHLFPSTPTLA</sequence>
<evidence type="ECO:0000313" key="1">
    <source>
        <dbReference type="EMBL" id="WMV41445.1"/>
    </source>
</evidence>
<dbReference type="AlphaFoldDB" id="A0AAF0U938"/>
<accession>A0AAF0U938</accession>
<dbReference type="Proteomes" id="UP001234989">
    <property type="component" value="Chromosome 8"/>
</dbReference>
<organism evidence="1 2">
    <name type="scientific">Solanum verrucosum</name>
    <dbReference type="NCBI Taxonomy" id="315347"/>
    <lineage>
        <taxon>Eukaryota</taxon>
        <taxon>Viridiplantae</taxon>
        <taxon>Streptophyta</taxon>
        <taxon>Embryophyta</taxon>
        <taxon>Tracheophyta</taxon>
        <taxon>Spermatophyta</taxon>
        <taxon>Magnoliopsida</taxon>
        <taxon>eudicotyledons</taxon>
        <taxon>Gunneridae</taxon>
        <taxon>Pentapetalae</taxon>
        <taxon>asterids</taxon>
        <taxon>lamiids</taxon>
        <taxon>Solanales</taxon>
        <taxon>Solanaceae</taxon>
        <taxon>Solanoideae</taxon>
        <taxon>Solaneae</taxon>
        <taxon>Solanum</taxon>
    </lineage>
</organism>
<gene>
    <name evidence="1" type="ORF">MTR67_034830</name>
</gene>
<dbReference type="EMBL" id="CP133619">
    <property type="protein sequence ID" value="WMV41445.1"/>
    <property type="molecule type" value="Genomic_DNA"/>
</dbReference>
<reference evidence="1" key="1">
    <citation type="submission" date="2023-08" db="EMBL/GenBank/DDBJ databases">
        <title>A de novo genome assembly of Solanum verrucosum Schlechtendal, a Mexican diploid species geographically isolated from the other diploid A-genome species in potato relatives.</title>
        <authorList>
            <person name="Hosaka K."/>
        </authorList>
    </citation>
    <scope>NUCLEOTIDE SEQUENCE</scope>
    <source>
        <tissue evidence="1">Young leaves</tissue>
    </source>
</reference>